<evidence type="ECO:0000313" key="1">
    <source>
        <dbReference type="EMBL" id="QFF90372.1"/>
    </source>
</evidence>
<dbReference type="EMBL" id="MK473644">
    <property type="protein sequence ID" value="QFF90372.1"/>
    <property type="molecule type" value="Genomic_DNA"/>
</dbReference>
<organism evidence="1">
    <name type="scientific">Vibrio parahaemolyticus</name>
    <dbReference type="NCBI Taxonomy" id="670"/>
    <lineage>
        <taxon>Bacteria</taxon>
        <taxon>Pseudomonadati</taxon>
        <taxon>Pseudomonadota</taxon>
        <taxon>Gammaproteobacteria</taxon>
        <taxon>Vibrionales</taxon>
        <taxon>Vibrionaceae</taxon>
        <taxon>Vibrio</taxon>
    </lineage>
</organism>
<protein>
    <submittedName>
        <fullName evidence="1">Glf</fullName>
    </submittedName>
</protein>
<dbReference type="AlphaFoldDB" id="A0A5P5X569"/>
<dbReference type="RefSeq" id="WP_062851624.1">
    <property type="nucleotide sequence ID" value="NZ_JAQBKB010000001.1"/>
</dbReference>
<sequence length="349" mass="41135">MTTKKSVYFSEEEVRVKKYIDICSNIDTKFEGCVSFRVDKNDICVNFSPAYIYSRLFSVLANDEGAITVLYLDGILDFDNIFNNPKHKKLSYTPYIDVEEDYIFCFGKNAESYLSFLHPTKQVSRYVPKYIQEKTMNESESKEYDFLITTANTSYFNEEEKLRLVNLINLTITNLEKERYTVCLRVFDDCLLSLICGFRKYDNIIDKSFSQVLNNVRAVITTPSTVGVEAMINDVPVATLLYRDSPIINQTGWYIFGNSDHKKTFDSMNKRDKDRMQFQRYLVNEYLICDDNEKGKSINFDYTDGFKSKKNRKSNIYRDLLMSKYNINLKLMIKKVFLDYKRFIRWIKS</sequence>
<gene>
    <name evidence="1" type="primary">glf</name>
</gene>
<name>A0A5P5X569_VIBPH</name>
<reference evidence="1" key="1">
    <citation type="journal article" date="2019" name="Int. J. Food Microbiol.">
        <title>Developing a novel molecular serotyping system based on capsular polysaccharide synthesis gene clusters of Vibrio parahaemolyticus.</title>
        <authorList>
            <person name="Pang Y."/>
            <person name="Guo X."/>
            <person name="Tian X."/>
            <person name="Liu F."/>
            <person name="Wang L."/>
            <person name="Wu J."/>
            <person name="Zhang S."/>
            <person name="Li S."/>
            <person name="Liu B."/>
        </authorList>
    </citation>
    <scope>NUCLEOTIDE SEQUENCE</scope>
    <source>
        <strain evidence="1">G3583</strain>
    </source>
</reference>
<accession>A0A5P5X569</accession>
<proteinExistence type="predicted"/>